<comment type="caution">
    <text evidence="2">The sequence shown here is derived from an EMBL/GenBank/DDBJ whole genome shotgun (WGS) entry which is preliminary data.</text>
</comment>
<accession>A0ABV6KUA9</accession>
<protein>
    <submittedName>
        <fullName evidence="2">Uncharacterized protein</fullName>
    </submittedName>
</protein>
<evidence type="ECO:0000313" key="2">
    <source>
        <dbReference type="EMBL" id="MFC0476597.1"/>
    </source>
</evidence>
<proteinExistence type="predicted"/>
<dbReference type="EMBL" id="JBHLUU010000107">
    <property type="protein sequence ID" value="MFC0476597.1"/>
    <property type="molecule type" value="Genomic_DNA"/>
</dbReference>
<reference evidence="2 3" key="1">
    <citation type="submission" date="2024-09" db="EMBL/GenBank/DDBJ databases">
        <authorList>
            <person name="Sun Q."/>
            <person name="Mori K."/>
        </authorList>
    </citation>
    <scope>NUCLEOTIDE SEQUENCE [LARGE SCALE GENOMIC DNA]</scope>
    <source>
        <strain evidence="2 3">CGMCC 1.9126</strain>
    </source>
</reference>
<organism evidence="2 3">
    <name type="scientific">Robertmurraya beringensis</name>
    <dbReference type="NCBI Taxonomy" id="641660"/>
    <lineage>
        <taxon>Bacteria</taxon>
        <taxon>Bacillati</taxon>
        <taxon>Bacillota</taxon>
        <taxon>Bacilli</taxon>
        <taxon>Bacillales</taxon>
        <taxon>Bacillaceae</taxon>
        <taxon>Robertmurraya</taxon>
    </lineage>
</organism>
<keyword evidence="3" id="KW-1185">Reference proteome</keyword>
<evidence type="ECO:0000256" key="1">
    <source>
        <dbReference type="SAM" id="MobiDB-lite"/>
    </source>
</evidence>
<evidence type="ECO:0000313" key="3">
    <source>
        <dbReference type="Proteomes" id="UP001589738"/>
    </source>
</evidence>
<feature type="compositionally biased region" description="Polar residues" evidence="1">
    <location>
        <begin position="1"/>
        <end position="11"/>
    </location>
</feature>
<gene>
    <name evidence="2" type="ORF">ACFFHF_15420</name>
</gene>
<dbReference type="RefSeq" id="WP_377058534.1">
    <property type="nucleotide sequence ID" value="NZ_JBHLUU010000107.1"/>
</dbReference>
<feature type="compositionally biased region" description="Basic and acidic residues" evidence="1">
    <location>
        <begin position="18"/>
        <end position="44"/>
    </location>
</feature>
<dbReference type="Proteomes" id="UP001589738">
    <property type="component" value="Unassembled WGS sequence"/>
</dbReference>
<feature type="region of interest" description="Disordered" evidence="1">
    <location>
        <begin position="1"/>
        <end position="44"/>
    </location>
</feature>
<sequence length="44" mass="5314">MTNKKQSSNDIKYSIWETRTDEKHSYKSNKQKEAIDLPDRKENK</sequence>
<name>A0ABV6KUA9_9BACI</name>